<dbReference type="EMBL" id="ML732807">
    <property type="protein sequence ID" value="KAB8272264.1"/>
    <property type="molecule type" value="Genomic_DNA"/>
</dbReference>
<organism evidence="2 3">
    <name type="scientific">Aspergillus minisclerotigenes</name>
    <dbReference type="NCBI Taxonomy" id="656917"/>
    <lineage>
        <taxon>Eukaryota</taxon>
        <taxon>Fungi</taxon>
        <taxon>Dikarya</taxon>
        <taxon>Ascomycota</taxon>
        <taxon>Pezizomycotina</taxon>
        <taxon>Eurotiomycetes</taxon>
        <taxon>Eurotiomycetidae</taxon>
        <taxon>Eurotiales</taxon>
        <taxon>Aspergillaceae</taxon>
        <taxon>Aspergillus</taxon>
        <taxon>Aspergillus subgen. Circumdati</taxon>
    </lineage>
</organism>
<protein>
    <submittedName>
        <fullName evidence="2">Uncharacterized protein</fullName>
    </submittedName>
</protein>
<feature type="signal peptide" evidence="1">
    <location>
        <begin position="1"/>
        <end position="21"/>
    </location>
</feature>
<proteinExistence type="predicted"/>
<dbReference type="Proteomes" id="UP000326289">
    <property type="component" value="Unassembled WGS sequence"/>
</dbReference>
<keyword evidence="3" id="KW-1185">Reference proteome</keyword>
<sequence>MAPTFRIAVIQICVEVIPVAAVCPYTMPNWPASQLQVTQTNTYQPLRPAENFARAVKSVRAPPPKGVTSQCYQNSIRRTGPPKTLRLSPVRRLGDLSSTTPSSGQGMQHLHCARIDRPDQNTLLSQPELENVAYVLHIQYRWILGSYMRNNMNRRSVYIWDHLETFFIKSFAHLWDLDMAVVEG</sequence>
<evidence type="ECO:0000313" key="3">
    <source>
        <dbReference type="Proteomes" id="UP000326289"/>
    </source>
</evidence>
<gene>
    <name evidence="2" type="ORF">BDV30DRAFT_239709</name>
</gene>
<keyword evidence="1" id="KW-0732">Signal</keyword>
<evidence type="ECO:0000313" key="2">
    <source>
        <dbReference type="EMBL" id="KAB8272264.1"/>
    </source>
</evidence>
<accession>A0A5N6J290</accession>
<evidence type="ECO:0000256" key="1">
    <source>
        <dbReference type="SAM" id="SignalP"/>
    </source>
</evidence>
<dbReference type="AlphaFoldDB" id="A0A5N6J290"/>
<reference evidence="2 3" key="1">
    <citation type="submission" date="2019-04" db="EMBL/GenBank/DDBJ databases">
        <title>Fungal friends and foes A comparative genomics study of 23 Aspergillus species from section Flavi.</title>
        <authorList>
            <consortium name="DOE Joint Genome Institute"/>
            <person name="Kjaerbolling I."/>
            <person name="Vesth T.C."/>
            <person name="Frisvad J.C."/>
            <person name="Nybo J.L."/>
            <person name="Theobald S."/>
            <person name="Kildgaard S."/>
            <person name="Petersen T.I."/>
            <person name="Kuo A."/>
            <person name="Sato A."/>
            <person name="Lyhne E.K."/>
            <person name="Kogle M.E."/>
            <person name="Wiebenga A."/>
            <person name="Kun R.S."/>
            <person name="Lubbers R.J."/>
            <person name="Makela M.R."/>
            <person name="Barry K."/>
            <person name="Chovatia M."/>
            <person name="Clum A."/>
            <person name="Daum C."/>
            <person name="Haridas S."/>
            <person name="He G."/>
            <person name="LaButti K."/>
            <person name="Lipzen A."/>
            <person name="Mondo S."/>
            <person name="Pangilinan J."/>
            <person name="Riley R."/>
            <person name="Salamov A."/>
            <person name="Simmons B.A."/>
            <person name="Magnuson J.K."/>
            <person name="Henrissat B."/>
            <person name="Mortensen U.H."/>
            <person name="Larsen T.O."/>
            <person name="De vries R.P."/>
            <person name="Grigoriev I.V."/>
            <person name="Machida M."/>
            <person name="Baker S.E."/>
            <person name="Andersen M.R."/>
        </authorList>
    </citation>
    <scope>NUCLEOTIDE SEQUENCE [LARGE SCALE GENOMIC DNA]</scope>
    <source>
        <strain evidence="2 3">CBS 117635</strain>
    </source>
</reference>
<name>A0A5N6J290_9EURO</name>
<feature type="chain" id="PRO_5024821520" evidence="1">
    <location>
        <begin position="22"/>
        <end position="184"/>
    </location>
</feature>